<dbReference type="AlphaFoldDB" id="A0A8J7QES9"/>
<evidence type="ECO:0000256" key="1">
    <source>
        <dbReference type="SAM" id="MobiDB-lite"/>
    </source>
</evidence>
<dbReference type="EMBL" id="JAFREP010000024">
    <property type="protein sequence ID" value="MBO1321450.1"/>
    <property type="molecule type" value="Genomic_DNA"/>
</dbReference>
<accession>A0A8J7QES9</accession>
<evidence type="ECO:0000313" key="2">
    <source>
        <dbReference type="EMBL" id="MBO1321450.1"/>
    </source>
</evidence>
<gene>
    <name evidence="2" type="ORF">J3U88_23410</name>
</gene>
<comment type="caution">
    <text evidence="2">The sequence shown here is derived from an EMBL/GenBank/DDBJ whole genome shotgun (WGS) entry which is preliminary data.</text>
</comment>
<feature type="region of interest" description="Disordered" evidence="1">
    <location>
        <begin position="41"/>
        <end position="61"/>
    </location>
</feature>
<keyword evidence="3" id="KW-1185">Reference proteome</keyword>
<dbReference type="RefSeq" id="WP_207861424.1">
    <property type="nucleotide sequence ID" value="NZ_JAFREP010000024.1"/>
</dbReference>
<dbReference type="Proteomes" id="UP000664417">
    <property type="component" value="Unassembled WGS sequence"/>
</dbReference>
<sequence>MSAIGFFQKFFFAPSVQKPQPHSADVFPSAHRSHLLLLQERSERPGTRPFTSQTTAGAGADRVTELRDQIGTQPKSQLLAEIDREFGMTPEEKGLARAGMDLNAVLDVVVDRLEGAAATR</sequence>
<proteinExistence type="predicted"/>
<name>A0A8J7QES9_9BACT</name>
<protein>
    <submittedName>
        <fullName evidence="2">Uncharacterized protein</fullName>
    </submittedName>
</protein>
<organism evidence="2 3">
    <name type="scientific">Acanthopleuribacter pedis</name>
    <dbReference type="NCBI Taxonomy" id="442870"/>
    <lineage>
        <taxon>Bacteria</taxon>
        <taxon>Pseudomonadati</taxon>
        <taxon>Acidobacteriota</taxon>
        <taxon>Holophagae</taxon>
        <taxon>Acanthopleuribacterales</taxon>
        <taxon>Acanthopleuribacteraceae</taxon>
        <taxon>Acanthopleuribacter</taxon>
    </lineage>
</organism>
<evidence type="ECO:0000313" key="3">
    <source>
        <dbReference type="Proteomes" id="UP000664417"/>
    </source>
</evidence>
<reference evidence="2" key="1">
    <citation type="submission" date="2021-03" db="EMBL/GenBank/DDBJ databases">
        <authorList>
            <person name="Wang G."/>
        </authorList>
    </citation>
    <scope>NUCLEOTIDE SEQUENCE</scope>
    <source>
        <strain evidence="2">KCTC 12899</strain>
    </source>
</reference>